<evidence type="ECO:0000313" key="1">
    <source>
        <dbReference type="EMBL" id="OCT91597.1"/>
    </source>
</evidence>
<name>A0A974DH54_XENLA</name>
<sequence>MEHTPMAKKCPHILISNKIPILDTLEECSIHGHYSCSSSNVVYSIQCTKCITGGLYIGETGQSLRKRNIHHRFTVTNKKLDTSIGNHFNGPHHPIKDLISLVLQCSFKTDNEKKAWEYKLMET</sequence>
<dbReference type="Proteomes" id="UP000694892">
    <property type="component" value="Chromosome 2S"/>
</dbReference>
<evidence type="ECO:0008006" key="3">
    <source>
        <dbReference type="Google" id="ProtNLM"/>
    </source>
</evidence>
<dbReference type="AlphaFoldDB" id="A0A974DH54"/>
<accession>A0A974DH54</accession>
<organism evidence="1 2">
    <name type="scientific">Xenopus laevis</name>
    <name type="common">African clawed frog</name>
    <dbReference type="NCBI Taxonomy" id="8355"/>
    <lineage>
        <taxon>Eukaryota</taxon>
        <taxon>Metazoa</taxon>
        <taxon>Chordata</taxon>
        <taxon>Craniata</taxon>
        <taxon>Vertebrata</taxon>
        <taxon>Euteleostomi</taxon>
        <taxon>Amphibia</taxon>
        <taxon>Batrachia</taxon>
        <taxon>Anura</taxon>
        <taxon>Pipoidea</taxon>
        <taxon>Pipidae</taxon>
        <taxon>Xenopodinae</taxon>
        <taxon>Xenopus</taxon>
        <taxon>Xenopus</taxon>
    </lineage>
</organism>
<dbReference type="EMBL" id="CM004469">
    <property type="protein sequence ID" value="OCT91597.1"/>
    <property type="molecule type" value="Genomic_DNA"/>
</dbReference>
<protein>
    <recommendedName>
        <fullName evidence="3">GIY-YIG domain-containing protein</fullName>
    </recommendedName>
</protein>
<gene>
    <name evidence="1" type="ORF">XELAEV_18014656mg</name>
</gene>
<reference evidence="2" key="1">
    <citation type="journal article" date="2016" name="Nature">
        <title>Genome evolution in the allotetraploid frog Xenopus laevis.</title>
        <authorList>
            <person name="Session A.M."/>
            <person name="Uno Y."/>
            <person name="Kwon T."/>
            <person name="Chapman J.A."/>
            <person name="Toyoda A."/>
            <person name="Takahashi S."/>
            <person name="Fukui A."/>
            <person name="Hikosaka A."/>
            <person name="Suzuki A."/>
            <person name="Kondo M."/>
            <person name="van Heeringen S.J."/>
            <person name="Quigley I."/>
            <person name="Heinz S."/>
            <person name="Ogino H."/>
            <person name="Ochi H."/>
            <person name="Hellsten U."/>
            <person name="Lyons J.B."/>
            <person name="Simakov O."/>
            <person name="Putnam N."/>
            <person name="Stites J."/>
            <person name="Kuroki Y."/>
            <person name="Tanaka T."/>
            <person name="Michiue T."/>
            <person name="Watanabe M."/>
            <person name="Bogdanovic O."/>
            <person name="Lister R."/>
            <person name="Georgiou G."/>
            <person name="Paranjpe S.S."/>
            <person name="van Kruijsbergen I."/>
            <person name="Shu S."/>
            <person name="Carlson J."/>
            <person name="Kinoshita T."/>
            <person name="Ohta Y."/>
            <person name="Mawaribuchi S."/>
            <person name="Jenkins J."/>
            <person name="Grimwood J."/>
            <person name="Schmutz J."/>
            <person name="Mitros T."/>
            <person name="Mozaffari S.V."/>
            <person name="Suzuki Y."/>
            <person name="Haramoto Y."/>
            <person name="Yamamoto T.S."/>
            <person name="Takagi C."/>
            <person name="Heald R."/>
            <person name="Miller K."/>
            <person name="Haudenschild C."/>
            <person name="Kitzman J."/>
            <person name="Nakayama T."/>
            <person name="Izutsu Y."/>
            <person name="Robert J."/>
            <person name="Fortriede J."/>
            <person name="Burns K."/>
            <person name="Lotay V."/>
            <person name="Karimi K."/>
            <person name="Yasuoka Y."/>
            <person name="Dichmann D.S."/>
            <person name="Flajnik M.F."/>
            <person name="Houston D.W."/>
            <person name="Shendure J."/>
            <person name="DuPasquier L."/>
            <person name="Vize P.D."/>
            <person name="Zorn A.M."/>
            <person name="Ito M."/>
            <person name="Marcotte E.M."/>
            <person name="Wallingford J.B."/>
            <person name="Ito Y."/>
            <person name="Asashima M."/>
            <person name="Ueno N."/>
            <person name="Matsuda Y."/>
            <person name="Veenstra G.J."/>
            <person name="Fujiyama A."/>
            <person name="Harland R.M."/>
            <person name="Taira M."/>
            <person name="Rokhsar D.S."/>
        </authorList>
    </citation>
    <scope>NUCLEOTIDE SEQUENCE [LARGE SCALE GENOMIC DNA]</scope>
    <source>
        <strain evidence="2">J</strain>
    </source>
</reference>
<proteinExistence type="predicted"/>
<evidence type="ECO:0000313" key="2">
    <source>
        <dbReference type="Proteomes" id="UP000694892"/>
    </source>
</evidence>